<keyword evidence="2" id="KW-0472">Membrane</keyword>
<evidence type="ECO:0000256" key="1">
    <source>
        <dbReference type="SAM" id="MobiDB-lite"/>
    </source>
</evidence>
<name>G0TTU0_TRYVY</name>
<gene>
    <name evidence="4" type="ORF">TVY486_0400360</name>
</gene>
<protein>
    <submittedName>
        <fullName evidence="4">Putative chaperone protein DNAj</fullName>
    </submittedName>
</protein>
<evidence type="ECO:0000256" key="2">
    <source>
        <dbReference type="SAM" id="Phobius"/>
    </source>
</evidence>
<dbReference type="InterPro" id="IPR036869">
    <property type="entry name" value="J_dom_sf"/>
</dbReference>
<dbReference type="CDD" id="cd06257">
    <property type="entry name" value="DnaJ"/>
    <property type="match status" value="1"/>
</dbReference>
<dbReference type="VEuPathDB" id="TriTrypDB:TvY486_0400360"/>
<dbReference type="InterPro" id="IPR001623">
    <property type="entry name" value="DnaJ_domain"/>
</dbReference>
<feature type="domain" description="J" evidence="3">
    <location>
        <begin position="28"/>
        <end position="107"/>
    </location>
</feature>
<evidence type="ECO:0000313" key="4">
    <source>
        <dbReference type="EMBL" id="CCC47372.1"/>
    </source>
</evidence>
<dbReference type="SUPFAM" id="SSF46565">
    <property type="entry name" value="Chaperone J-domain"/>
    <property type="match status" value="1"/>
</dbReference>
<accession>G0TTU0</accession>
<keyword evidence="2" id="KW-0812">Transmembrane</keyword>
<dbReference type="OMA" id="ACSIFGF"/>
<reference evidence="4" key="1">
    <citation type="journal article" date="2012" name="Proc. Natl. Acad. Sci. U.S.A.">
        <title>Antigenic diversity is generated by distinct evolutionary mechanisms in African trypanosome species.</title>
        <authorList>
            <person name="Jackson A.P."/>
            <person name="Berry A."/>
            <person name="Aslett M."/>
            <person name="Allison H.C."/>
            <person name="Burton P."/>
            <person name="Vavrova-Anderson J."/>
            <person name="Brown R."/>
            <person name="Browne H."/>
            <person name="Corton N."/>
            <person name="Hauser H."/>
            <person name="Gamble J."/>
            <person name="Gilderthorp R."/>
            <person name="Marcello L."/>
            <person name="McQuillan J."/>
            <person name="Otto T.D."/>
            <person name="Quail M.A."/>
            <person name="Sanders M.J."/>
            <person name="van Tonder A."/>
            <person name="Ginger M.L."/>
            <person name="Field M.C."/>
            <person name="Barry J.D."/>
            <person name="Hertz-Fowler C."/>
            <person name="Berriman M."/>
        </authorList>
    </citation>
    <scope>NUCLEOTIDE SEQUENCE</scope>
    <source>
        <strain evidence="4">Y486</strain>
    </source>
</reference>
<proteinExistence type="predicted"/>
<dbReference type="AlphaFoldDB" id="G0TTU0"/>
<keyword evidence="2" id="KW-1133">Transmembrane helix</keyword>
<sequence>MHRSSLWLVFKKFEGTIAGDKGYMTYQQACSIFGFQMSDRLEMVEIKKRFNTLVMRFHPDHGGTSEQFQLLREAHKLLLAHRHDKGAAMKGTDAGVNFRRMSYDEMTNSIHRQTAENSEYRSFSIRDIFFFATFSVFLVSLYLYRTFQTQMRILCSRWSYTEEQLSSETVQQNVSSWHPWRSDRNTRDVMDEVALLQRSMSLEMLEEKRRAAPPVHMPWQPGGPFAKGQSQAVP</sequence>
<dbReference type="PROSITE" id="PS50076">
    <property type="entry name" value="DNAJ_2"/>
    <property type="match status" value="1"/>
</dbReference>
<dbReference type="EMBL" id="HE573020">
    <property type="protein sequence ID" value="CCC47372.1"/>
    <property type="molecule type" value="Genomic_DNA"/>
</dbReference>
<dbReference type="Gene3D" id="1.10.287.110">
    <property type="entry name" value="DnaJ domain"/>
    <property type="match status" value="1"/>
</dbReference>
<feature type="transmembrane region" description="Helical" evidence="2">
    <location>
        <begin position="128"/>
        <end position="147"/>
    </location>
</feature>
<evidence type="ECO:0000259" key="3">
    <source>
        <dbReference type="PROSITE" id="PS50076"/>
    </source>
</evidence>
<organism evidence="4">
    <name type="scientific">Trypanosoma vivax (strain Y486)</name>
    <dbReference type="NCBI Taxonomy" id="1055687"/>
    <lineage>
        <taxon>Eukaryota</taxon>
        <taxon>Discoba</taxon>
        <taxon>Euglenozoa</taxon>
        <taxon>Kinetoplastea</taxon>
        <taxon>Metakinetoplastina</taxon>
        <taxon>Trypanosomatida</taxon>
        <taxon>Trypanosomatidae</taxon>
        <taxon>Trypanosoma</taxon>
        <taxon>Duttonella</taxon>
    </lineage>
</organism>
<feature type="region of interest" description="Disordered" evidence="1">
    <location>
        <begin position="213"/>
        <end position="234"/>
    </location>
</feature>